<protein>
    <submittedName>
        <fullName evidence="2">Uncharacterized protein</fullName>
    </submittedName>
</protein>
<sequence>MLTLDILGTLITLLLMDIFNWKKVFTAVLVMNLITLLIALFLKTEFSFFNIGGIFSYVETNGGIHWFINLVPFFTGIILAQSIDRENFDLRILIPWQYKNTWNAVFYKLGFYSLFYQITKIMLRG</sequence>
<evidence type="ECO:0000313" key="3">
    <source>
        <dbReference type="Proteomes" id="UP000516160"/>
    </source>
</evidence>
<feature type="transmembrane region" description="Helical" evidence="1">
    <location>
        <begin position="24"/>
        <end position="42"/>
    </location>
</feature>
<proteinExistence type="predicted"/>
<keyword evidence="1" id="KW-1133">Transmembrane helix</keyword>
<dbReference type="AlphaFoldDB" id="A0A7G9WBZ8"/>
<keyword evidence="1" id="KW-0812">Transmembrane</keyword>
<dbReference type="Proteomes" id="UP000516160">
    <property type="component" value="Chromosome"/>
</dbReference>
<name>A0A7G9WBZ8_ALKCA</name>
<dbReference type="KEGG" id="acae:HYG86_16225"/>
<evidence type="ECO:0000313" key="2">
    <source>
        <dbReference type="EMBL" id="QNO16210.1"/>
    </source>
</evidence>
<reference evidence="2 3" key="1">
    <citation type="submission" date="2020-07" db="EMBL/GenBank/DDBJ databases">
        <title>Alkalicella. sp. LB2 genome.</title>
        <authorList>
            <person name="Postec A."/>
            <person name="Quemeneur M."/>
        </authorList>
    </citation>
    <scope>NUCLEOTIDE SEQUENCE [LARGE SCALE GENOMIC DNA]</scope>
    <source>
        <strain evidence="2 3">LB2</strain>
    </source>
</reference>
<gene>
    <name evidence="2" type="ORF">HYG86_16225</name>
</gene>
<keyword evidence="1" id="KW-0472">Membrane</keyword>
<organism evidence="2 3">
    <name type="scientific">Alkalicella caledoniensis</name>
    <dbReference type="NCBI Taxonomy" id="2731377"/>
    <lineage>
        <taxon>Bacteria</taxon>
        <taxon>Bacillati</taxon>
        <taxon>Bacillota</taxon>
        <taxon>Clostridia</taxon>
        <taxon>Eubacteriales</taxon>
        <taxon>Proteinivoracaceae</taxon>
        <taxon>Alkalicella</taxon>
    </lineage>
</organism>
<dbReference type="EMBL" id="CP058559">
    <property type="protein sequence ID" value="QNO16210.1"/>
    <property type="molecule type" value="Genomic_DNA"/>
</dbReference>
<evidence type="ECO:0000256" key="1">
    <source>
        <dbReference type="SAM" id="Phobius"/>
    </source>
</evidence>
<accession>A0A7G9WBZ8</accession>
<feature type="transmembrane region" description="Helical" evidence="1">
    <location>
        <begin position="105"/>
        <end position="123"/>
    </location>
</feature>
<feature type="transmembrane region" description="Helical" evidence="1">
    <location>
        <begin position="63"/>
        <end position="83"/>
    </location>
</feature>
<dbReference type="RefSeq" id="WP_213166605.1">
    <property type="nucleotide sequence ID" value="NZ_CP058559.1"/>
</dbReference>
<keyword evidence="3" id="KW-1185">Reference proteome</keyword>